<dbReference type="OrthoDB" id="6428749at2759"/>
<dbReference type="PANTHER" id="PTHR45847">
    <property type="entry name" value="FATTY ACID AMIDE HYDROLASE"/>
    <property type="match status" value="1"/>
</dbReference>
<dbReference type="EMBL" id="UYRT01107491">
    <property type="protein sequence ID" value="VDN44831.1"/>
    <property type="molecule type" value="Genomic_DNA"/>
</dbReference>
<reference evidence="2 3" key="2">
    <citation type="submission" date="2018-11" db="EMBL/GenBank/DDBJ databases">
        <authorList>
            <consortium name="Pathogen Informatics"/>
        </authorList>
    </citation>
    <scope>NUCLEOTIDE SEQUENCE [LARGE SCALE GENOMIC DNA]</scope>
</reference>
<evidence type="ECO:0000313" key="3">
    <source>
        <dbReference type="Proteomes" id="UP000271098"/>
    </source>
</evidence>
<evidence type="ECO:0000313" key="2">
    <source>
        <dbReference type="EMBL" id="VDN44831.1"/>
    </source>
</evidence>
<dbReference type="InterPro" id="IPR052096">
    <property type="entry name" value="Endocannabinoid_amidase"/>
</dbReference>
<dbReference type="Pfam" id="PF01425">
    <property type="entry name" value="Amidase"/>
    <property type="match status" value="1"/>
</dbReference>
<proteinExistence type="predicted"/>
<dbReference type="Proteomes" id="UP000271098">
    <property type="component" value="Unassembled WGS sequence"/>
</dbReference>
<dbReference type="Gene3D" id="3.90.1300.10">
    <property type="entry name" value="Amidase signature (AS) domain"/>
    <property type="match status" value="1"/>
</dbReference>
<evidence type="ECO:0000313" key="4">
    <source>
        <dbReference type="WBParaSite" id="GPUH_0002593201-mRNA-1"/>
    </source>
</evidence>
<organism evidence="4">
    <name type="scientific">Gongylonema pulchrum</name>
    <dbReference type="NCBI Taxonomy" id="637853"/>
    <lineage>
        <taxon>Eukaryota</taxon>
        <taxon>Metazoa</taxon>
        <taxon>Ecdysozoa</taxon>
        <taxon>Nematoda</taxon>
        <taxon>Chromadorea</taxon>
        <taxon>Rhabditida</taxon>
        <taxon>Spirurina</taxon>
        <taxon>Spiruromorpha</taxon>
        <taxon>Spiruroidea</taxon>
        <taxon>Gongylonematidae</taxon>
        <taxon>Gongylonema</taxon>
    </lineage>
</organism>
<accession>A0A183EY61</accession>
<evidence type="ECO:0000259" key="1">
    <source>
        <dbReference type="Pfam" id="PF01425"/>
    </source>
</evidence>
<gene>
    <name evidence="2" type="ORF">GPUH_LOCUS25902</name>
</gene>
<dbReference type="PANTHER" id="PTHR45847:SF6">
    <property type="entry name" value="FATTY ACID AMIDE HYDROLASE"/>
    <property type="match status" value="1"/>
</dbReference>
<dbReference type="InterPro" id="IPR036928">
    <property type="entry name" value="AS_sf"/>
</dbReference>
<dbReference type="AlphaFoldDB" id="A0A183EY61"/>
<dbReference type="GO" id="GO:0017064">
    <property type="term" value="F:fatty acid amide hydrolase activity"/>
    <property type="evidence" value="ECO:0007669"/>
    <property type="project" value="TreeGrafter"/>
</dbReference>
<dbReference type="GO" id="GO:0009062">
    <property type="term" value="P:fatty acid catabolic process"/>
    <property type="evidence" value="ECO:0007669"/>
    <property type="project" value="TreeGrafter"/>
</dbReference>
<sequence length="170" mass="19577">MSRYLQDPFEPITNYEIKQYSLLVGTYEYAFHGRLELLSSAICEIRPWGAVSYHRRLAAQNELRRQQHIKDVYARVETTDDDVIHQREYILSLGFFDLRGALQSGSLGAVDVLNAFVWKAALVQRDVNCIVDFLDEAFDQAKELDLEWKHTSTGKPPLFGIPFSVKGNFF</sequence>
<dbReference type="InterPro" id="IPR023631">
    <property type="entry name" value="Amidase_dom"/>
</dbReference>
<feature type="domain" description="Amidase" evidence="1">
    <location>
        <begin position="111"/>
        <end position="168"/>
    </location>
</feature>
<protein>
    <submittedName>
        <fullName evidence="4">Amidase domain-containing protein</fullName>
    </submittedName>
</protein>
<dbReference type="GO" id="GO:0004040">
    <property type="term" value="F:amidase activity"/>
    <property type="evidence" value="ECO:0007669"/>
    <property type="project" value="TreeGrafter"/>
</dbReference>
<name>A0A183EY61_9BILA</name>
<dbReference type="WBParaSite" id="GPUH_0002593201-mRNA-1">
    <property type="protein sequence ID" value="GPUH_0002593201-mRNA-1"/>
    <property type="gene ID" value="GPUH_0002593201"/>
</dbReference>
<reference evidence="4" key="1">
    <citation type="submission" date="2016-06" db="UniProtKB">
        <authorList>
            <consortium name="WormBaseParasite"/>
        </authorList>
    </citation>
    <scope>IDENTIFICATION</scope>
</reference>
<dbReference type="SUPFAM" id="SSF75304">
    <property type="entry name" value="Amidase signature (AS) enzymes"/>
    <property type="match status" value="1"/>
</dbReference>
<keyword evidence="3" id="KW-1185">Reference proteome</keyword>